<name>A0ABD2M3J5_9BILA</name>
<feature type="compositionally biased region" description="Low complexity" evidence="1">
    <location>
        <begin position="262"/>
        <end position="275"/>
    </location>
</feature>
<feature type="compositionally biased region" description="Pro residues" evidence="1">
    <location>
        <begin position="225"/>
        <end position="240"/>
    </location>
</feature>
<reference evidence="2 3" key="1">
    <citation type="submission" date="2024-10" db="EMBL/GenBank/DDBJ databases">
        <authorList>
            <person name="Kim D."/>
        </authorList>
    </citation>
    <scope>NUCLEOTIDE SEQUENCE [LARGE SCALE GENOMIC DNA]</scope>
    <source>
        <strain evidence="2">BH-2024</strain>
    </source>
</reference>
<evidence type="ECO:0000256" key="1">
    <source>
        <dbReference type="SAM" id="MobiDB-lite"/>
    </source>
</evidence>
<comment type="caution">
    <text evidence="2">The sequence shown here is derived from an EMBL/GenBank/DDBJ whole genome shotgun (WGS) entry which is preliminary data.</text>
</comment>
<sequence>MSNSFFVFLPSNVTDYPDNQPNKFRVRLPKALNFNGSWVCGLHSISYPYSWSTIGTLDEQWIDIHFTDIGVAEEDKHRIVRVPVPRSSQNRVEQLRDFLATTLKNHVNAKLKPLPREEEADRNRTKPLYYPPSAKRARRDLKLSSPPRYEKAPAQSLDSPPKHVQAPAKPLDSPPRYEKAPAKPLDSPPRHEQVPKQPLDSPPLYDESKQQKPQKSPEKAATTKPPTPSASTPPPIPKPVAPAVVPKLSQPIAPIAPPTPTTKPVATPTSTQTLSPPSPPAKIPSPPRAKTPPPPPTAKTASPPLPAKTTSPPPVKTTSPPPAKTSPPPTAKTLPPPTAKTASPPPGKTTSPPPPAKTASPPPPAKTASPTKTTSPPPPAKTASPPPPAAKQPSPVKTTPASKIKPAITSPPRDDESNRTIVKPSPPRLEEANKTIAKPTTFDTKEVMPTEPVAAALTQLADLLENTLSIRINPLPVVPRSVSIQYLDDVERFKVSFNAGLIRHLSFSPQLGYVLGFENPQHVMSNEVAKYPVDLRGGISSFAVYSKGLTENMIVGNSLSSLLRVVSVSGATPGDYNEKIYDSPIFARVLPREINEIEIELRTMDKGRLVPFAYGTTLVVLLFKKVINF</sequence>
<feature type="compositionally biased region" description="Pro residues" evidence="1">
    <location>
        <begin position="276"/>
        <end position="365"/>
    </location>
</feature>
<feature type="compositionally biased region" description="Basic and acidic residues" evidence="1">
    <location>
        <begin position="206"/>
        <end position="218"/>
    </location>
</feature>
<dbReference type="Proteomes" id="UP001620626">
    <property type="component" value="Unassembled WGS sequence"/>
</dbReference>
<accession>A0ABD2M3J5</accession>
<feature type="compositionally biased region" description="Low complexity" evidence="1">
    <location>
        <begin position="241"/>
        <end position="253"/>
    </location>
</feature>
<evidence type="ECO:0000313" key="3">
    <source>
        <dbReference type="Proteomes" id="UP001620626"/>
    </source>
</evidence>
<organism evidence="2 3">
    <name type="scientific">Heterodera trifolii</name>
    <dbReference type="NCBI Taxonomy" id="157864"/>
    <lineage>
        <taxon>Eukaryota</taxon>
        <taxon>Metazoa</taxon>
        <taxon>Ecdysozoa</taxon>
        <taxon>Nematoda</taxon>
        <taxon>Chromadorea</taxon>
        <taxon>Rhabditida</taxon>
        <taxon>Tylenchina</taxon>
        <taxon>Tylenchomorpha</taxon>
        <taxon>Tylenchoidea</taxon>
        <taxon>Heteroderidae</taxon>
        <taxon>Heteroderinae</taxon>
        <taxon>Heterodera</taxon>
    </lineage>
</organism>
<dbReference type="EMBL" id="JBICBT010000180">
    <property type="protein sequence ID" value="KAL3121662.1"/>
    <property type="molecule type" value="Genomic_DNA"/>
</dbReference>
<feature type="compositionally biased region" description="Basic and acidic residues" evidence="1">
    <location>
        <begin position="114"/>
        <end position="124"/>
    </location>
</feature>
<proteinExistence type="predicted"/>
<evidence type="ECO:0000313" key="2">
    <source>
        <dbReference type="EMBL" id="KAL3121662.1"/>
    </source>
</evidence>
<protein>
    <submittedName>
        <fullName evidence="2">Uncharacterized protein</fullName>
    </submittedName>
</protein>
<dbReference type="AlphaFoldDB" id="A0ABD2M3J5"/>
<feature type="compositionally biased region" description="Pro residues" evidence="1">
    <location>
        <begin position="375"/>
        <end position="390"/>
    </location>
</feature>
<gene>
    <name evidence="2" type="ORF">niasHT_006168</name>
</gene>
<feature type="region of interest" description="Disordered" evidence="1">
    <location>
        <begin position="111"/>
        <end position="431"/>
    </location>
</feature>
<keyword evidence="3" id="KW-1185">Reference proteome</keyword>